<feature type="region of interest" description="Disordered" evidence="2">
    <location>
        <begin position="318"/>
        <end position="359"/>
    </location>
</feature>
<dbReference type="InterPro" id="IPR027381">
    <property type="entry name" value="LytR/CpsA/Psr_C"/>
</dbReference>
<dbReference type="EMBL" id="CP031320">
    <property type="protein sequence ID" value="AXK37361.1"/>
    <property type="molecule type" value="Genomic_DNA"/>
</dbReference>
<sequence>MRIVMATSALVLATSGVGHALVSGLDEGVRRIDPFSGLSDRPDASRGLNFLVVGVDGRDKLSAATRKKYRLGGGSCDCTDTLMLVHLSEDRRRMSVVSIPRDSYVKLPEHKDDGTGKRHTGYPAKINSAYAHGGPHLTVRTVEAMTKVHIDHYLEVDFGSFMNTVDALGGVPVCTVRPLKDRYSGLNLPAGTSQLNGAEALSYVRARHLDGASDFGRMQRQQRFIASVIDKATSSGVLMNPVKFNKVASTMLKSVRADRGFGTSEMLALGHAMRGFTPASSEFVSVPVADGDHRVRGLGSTVKWDAAKSARLFAALREDRPLAEHKQRNGADGREDSQETKGGKQADGKNPNAVPVDIPPGRIRVQVENGTATAGLGHKVDTALREAHFNTTGIPRNAARKGLKQTVITYDPRWNRSVRTLAAALPGAKLHKQKGRGPSMKVTVGADHRAVKAVRAVEPLPATGPGQSGKGFQAVTGDKVTCP</sequence>
<dbReference type="NCBIfam" id="TIGR00350">
    <property type="entry name" value="lytR_cpsA_psr"/>
    <property type="match status" value="1"/>
</dbReference>
<dbReference type="Pfam" id="PF03816">
    <property type="entry name" value="LytR_cpsA_psr"/>
    <property type="match status" value="1"/>
</dbReference>
<proteinExistence type="inferred from homology"/>
<evidence type="ECO:0000256" key="2">
    <source>
        <dbReference type="SAM" id="MobiDB-lite"/>
    </source>
</evidence>
<dbReference type="InterPro" id="IPR004474">
    <property type="entry name" value="LytR_CpsA_psr"/>
</dbReference>
<keyword evidence="7" id="KW-1185">Reference proteome</keyword>
<feature type="chain" id="PRO_5016881210" evidence="3">
    <location>
        <begin position="21"/>
        <end position="483"/>
    </location>
</feature>
<feature type="domain" description="Cell envelope-related transcriptional attenuator" evidence="4">
    <location>
        <begin position="79"/>
        <end position="233"/>
    </location>
</feature>
<keyword evidence="3" id="KW-0732">Signal</keyword>
<evidence type="ECO:0000256" key="3">
    <source>
        <dbReference type="SAM" id="SignalP"/>
    </source>
</evidence>
<dbReference type="Proteomes" id="UP000254425">
    <property type="component" value="Chromosome"/>
</dbReference>
<feature type="compositionally biased region" description="Basic and acidic residues" evidence="2">
    <location>
        <begin position="318"/>
        <end position="347"/>
    </location>
</feature>
<feature type="signal peptide" evidence="3">
    <location>
        <begin position="1"/>
        <end position="20"/>
    </location>
</feature>
<dbReference type="Gene3D" id="3.40.630.190">
    <property type="entry name" value="LCP protein"/>
    <property type="match status" value="1"/>
</dbReference>
<dbReference type="PANTHER" id="PTHR33392">
    <property type="entry name" value="POLYISOPRENYL-TEICHOIC ACID--PEPTIDOGLYCAN TEICHOIC ACID TRANSFERASE TAGU"/>
    <property type="match status" value="1"/>
</dbReference>
<evidence type="ECO:0000259" key="4">
    <source>
        <dbReference type="Pfam" id="PF03816"/>
    </source>
</evidence>
<dbReference type="AlphaFoldDB" id="A0A345Y0E5"/>
<gene>
    <name evidence="6" type="ORF">DVA86_15780</name>
</gene>
<evidence type="ECO:0000259" key="5">
    <source>
        <dbReference type="Pfam" id="PF13399"/>
    </source>
</evidence>
<evidence type="ECO:0000313" key="6">
    <source>
        <dbReference type="EMBL" id="AXK37361.1"/>
    </source>
</evidence>
<evidence type="ECO:0000256" key="1">
    <source>
        <dbReference type="ARBA" id="ARBA00006068"/>
    </source>
</evidence>
<dbReference type="InterPro" id="IPR050922">
    <property type="entry name" value="LytR/CpsA/Psr_CW_biosynth"/>
</dbReference>
<organism evidence="6 7">
    <name type="scientific">Streptomyces armeniacus</name>
    <dbReference type="NCBI Taxonomy" id="83291"/>
    <lineage>
        <taxon>Bacteria</taxon>
        <taxon>Bacillati</taxon>
        <taxon>Actinomycetota</taxon>
        <taxon>Actinomycetes</taxon>
        <taxon>Kitasatosporales</taxon>
        <taxon>Streptomycetaceae</taxon>
        <taxon>Streptomyces</taxon>
    </lineage>
</organism>
<dbReference type="KEGG" id="sarm:DVA86_15780"/>
<dbReference type="Pfam" id="PF13399">
    <property type="entry name" value="LytR_C"/>
    <property type="match status" value="1"/>
</dbReference>
<feature type="region of interest" description="Disordered" evidence="2">
    <location>
        <begin position="460"/>
        <end position="483"/>
    </location>
</feature>
<dbReference type="PANTHER" id="PTHR33392:SF6">
    <property type="entry name" value="POLYISOPRENYL-TEICHOIC ACID--PEPTIDOGLYCAN TEICHOIC ACID TRANSFERASE TAGU"/>
    <property type="match status" value="1"/>
</dbReference>
<name>A0A345Y0E5_9ACTN</name>
<evidence type="ECO:0000313" key="7">
    <source>
        <dbReference type="Proteomes" id="UP000254425"/>
    </source>
</evidence>
<comment type="similarity">
    <text evidence="1">Belongs to the LytR/CpsA/Psr (LCP) family.</text>
</comment>
<reference evidence="6 7" key="1">
    <citation type="submission" date="2018-07" db="EMBL/GenBank/DDBJ databases">
        <title>Draft genome of the type strain Streptomyces armeniacus ATCC 15676.</title>
        <authorList>
            <person name="Labana P."/>
            <person name="Gosse J.T."/>
            <person name="Boddy C.N."/>
        </authorList>
    </citation>
    <scope>NUCLEOTIDE SEQUENCE [LARGE SCALE GENOMIC DNA]</scope>
    <source>
        <strain evidence="6 7">ATCC 15676</strain>
    </source>
</reference>
<accession>A0A345Y0E5</accession>
<protein>
    <submittedName>
        <fullName evidence="6">LytR family transcriptional regulator</fullName>
    </submittedName>
</protein>
<dbReference type="Gene3D" id="3.30.70.2390">
    <property type="match status" value="1"/>
</dbReference>
<feature type="domain" description="LytR/CpsA/Psr regulator C-terminal" evidence="5">
    <location>
        <begin position="362"/>
        <end position="447"/>
    </location>
</feature>